<dbReference type="Proteomes" id="UP000016935">
    <property type="component" value="Unassembled WGS sequence"/>
</dbReference>
<name>R0ILL0_EXST2</name>
<organism evidence="2 3">
    <name type="scientific">Exserohilum turcicum (strain 28A)</name>
    <name type="common">Northern leaf blight fungus</name>
    <name type="synonym">Setosphaeria turcica</name>
    <dbReference type="NCBI Taxonomy" id="671987"/>
    <lineage>
        <taxon>Eukaryota</taxon>
        <taxon>Fungi</taxon>
        <taxon>Dikarya</taxon>
        <taxon>Ascomycota</taxon>
        <taxon>Pezizomycotina</taxon>
        <taxon>Dothideomycetes</taxon>
        <taxon>Pleosporomycetidae</taxon>
        <taxon>Pleosporales</taxon>
        <taxon>Pleosporineae</taxon>
        <taxon>Pleosporaceae</taxon>
        <taxon>Exserohilum</taxon>
    </lineage>
</organism>
<dbReference type="HOGENOM" id="CLU_104313_0_0_1"/>
<dbReference type="AlphaFoldDB" id="R0ILL0"/>
<evidence type="ECO:0000313" key="3">
    <source>
        <dbReference type="Proteomes" id="UP000016935"/>
    </source>
</evidence>
<dbReference type="EMBL" id="KB908652">
    <property type="protein sequence ID" value="EOA85686.1"/>
    <property type="molecule type" value="Genomic_DNA"/>
</dbReference>
<feature type="region of interest" description="Disordered" evidence="1">
    <location>
        <begin position="1"/>
        <end position="58"/>
    </location>
</feature>
<reference evidence="2 3" key="2">
    <citation type="journal article" date="2013" name="PLoS Genet.">
        <title>Comparative genome structure, secondary metabolite, and effector coding capacity across Cochliobolus pathogens.</title>
        <authorList>
            <person name="Condon B.J."/>
            <person name="Leng Y."/>
            <person name="Wu D."/>
            <person name="Bushley K.E."/>
            <person name="Ohm R.A."/>
            <person name="Otillar R."/>
            <person name="Martin J."/>
            <person name="Schackwitz W."/>
            <person name="Grimwood J."/>
            <person name="MohdZainudin N."/>
            <person name="Xue C."/>
            <person name="Wang R."/>
            <person name="Manning V.A."/>
            <person name="Dhillon B."/>
            <person name="Tu Z.J."/>
            <person name="Steffenson B.J."/>
            <person name="Salamov A."/>
            <person name="Sun H."/>
            <person name="Lowry S."/>
            <person name="LaButti K."/>
            <person name="Han J."/>
            <person name="Copeland A."/>
            <person name="Lindquist E."/>
            <person name="Barry K."/>
            <person name="Schmutz J."/>
            <person name="Baker S.E."/>
            <person name="Ciuffetti L.M."/>
            <person name="Grigoriev I.V."/>
            <person name="Zhong S."/>
            <person name="Turgeon B.G."/>
        </authorList>
    </citation>
    <scope>NUCLEOTIDE SEQUENCE [LARGE SCALE GENOMIC DNA]</scope>
    <source>
        <strain evidence="3">28A</strain>
    </source>
</reference>
<accession>R0ILL0</accession>
<sequence length="188" mass="21402">MPLESDTIEAQVLEQRQESLGPEAQIDREMDREDPYPATPTQQPASQESIFEIPILPPKKRQANFSPEAAYRGRNPFQNSSTPKPTAKNSEQAIYWARDLILQALTMAKSHVAQDKLLELLDVFRDYTKKGRVHNCSSCSTKGKPCRHTLPKCYNCKKPHFANSKDCEIFLAINKERPSAAISMFREH</sequence>
<feature type="compositionally biased region" description="Polar residues" evidence="1">
    <location>
        <begin position="39"/>
        <end position="49"/>
    </location>
</feature>
<gene>
    <name evidence="2" type="ORF">SETTUDRAFT_170093</name>
</gene>
<feature type="compositionally biased region" description="Basic and acidic residues" evidence="1">
    <location>
        <begin position="25"/>
        <end position="35"/>
    </location>
</feature>
<proteinExistence type="predicted"/>
<evidence type="ECO:0000313" key="2">
    <source>
        <dbReference type="EMBL" id="EOA85686.1"/>
    </source>
</evidence>
<protein>
    <submittedName>
        <fullName evidence="2">Uncharacterized protein</fullName>
    </submittedName>
</protein>
<dbReference type="RefSeq" id="XP_008026684.1">
    <property type="nucleotide sequence ID" value="XM_008028493.1"/>
</dbReference>
<dbReference type="STRING" id="671987.R0ILL0"/>
<keyword evidence="3" id="KW-1185">Reference proteome</keyword>
<dbReference type="GeneID" id="19401022"/>
<evidence type="ECO:0000256" key="1">
    <source>
        <dbReference type="SAM" id="MobiDB-lite"/>
    </source>
</evidence>
<reference evidence="2 3" key="1">
    <citation type="journal article" date="2012" name="PLoS Pathog.">
        <title>Diverse lifestyles and strategies of plant pathogenesis encoded in the genomes of eighteen Dothideomycetes fungi.</title>
        <authorList>
            <person name="Ohm R.A."/>
            <person name="Feau N."/>
            <person name="Henrissat B."/>
            <person name="Schoch C.L."/>
            <person name="Horwitz B.A."/>
            <person name="Barry K.W."/>
            <person name="Condon B.J."/>
            <person name="Copeland A.C."/>
            <person name="Dhillon B."/>
            <person name="Glaser F."/>
            <person name="Hesse C.N."/>
            <person name="Kosti I."/>
            <person name="LaButti K."/>
            <person name="Lindquist E.A."/>
            <person name="Lucas S."/>
            <person name="Salamov A.A."/>
            <person name="Bradshaw R.E."/>
            <person name="Ciuffetti L."/>
            <person name="Hamelin R.C."/>
            <person name="Kema G.H.J."/>
            <person name="Lawrence C."/>
            <person name="Scott J.A."/>
            <person name="Spatafora J.W."/>
            <person name="Turgeon B.G."/>
            <person name="de Wit P.J.G.M."/>
            <person name="Zhong S."/>
            <person name="Goodwin S.B."/>
            <person name="Grigoriev I.V."/>
        </authorList>
    </citation>
    <scope>NUCLEOTIDE SEQUENCE [LARGE SCALE GENOMIC DNA]</scope>
    <source>
        <strain evidence="3">28A</strain>
    </source>
</reference>
<dbReference type="OrthoDB" id="3737666at2759"/>